<gene>
    <name evidence="1" type="ORF">UFOPK3974_01307</name>
</gene>
<sequence length="50" mass="5546">MGPEGDIYLTGRLALEHLTVGELDRIIGVLYEVVERWFGAAVKIAYGPRT</sequence>
<dbReference type="CDD" id="cd16364">
    <property type="entry name" value="T3SC_I-like"/>
    <property type="match status" value="1"/>
</dbReference>
<name>A0A6J7NX42_9ZZZZ</name>
<organism evidence="1">
    <name type="scientific">freshwater metagenome</name>
    <dbReference type="NCBI Taxonomy" id="449393"/>
    <lineage>
        <taxon>unclassified sequences</taxon>
        <taxon>metagenomes</taxon>
        <taxon>ecological metagenomes</taxon>
    </lineage>
</organism>
<proteinExistence type="predicted"/>
<dbReference type="EMBL" id="CAFBOR010000208">
    <property type="protein sequence ID" value="CAB4997587.1"/>
    <property type="molecule type" value="Genomic_DNA"/>
</dbReference>
<reference evidence="1" key="1">
    <citation type="submission" date="2020-05" db="EMBL/GenBank/DDBJ databases">
        <authorList>
            <person name="Chiriac C."/>
            <person name="Salcher M."/>
            <person name="Ghai R."/>
            <person name="Kavagutti S V."/>
        </authorList>
    </citation>
    <scope>NUCLEOTIDE SEQUENCE</scope>
</reference>
<protein>
    <submittedName>
        <fullName evidence="1">Unannotated protein</fullName>
    </submittedName>
</protein>
<accession>A0A6J7NX42</accession>
<evidence type="ECO:0000313" key="1">
    <source>
        <dbReference type="EMBL" id="CAB4997587.1"/>
    </source>
</evidence>
<dbReference type="AlphaFoldDB" id="A0A6J7NX42"/>